<organism evidence="1 2">
    <name type="scientific">Curvularia kusanoi</name>
    <name type="common">Cochliobolus kusanoi</name>
    <dbReference type="NCBI Taxonomy" id="90978"/>
    <lineage>
        <taxon>Eukaryota</taxon>
        <taxon>Fungi</taxon>
        <taxon>Dikarya</taxon>
        <taxon>Ascomycota</taxon>
        <taxon>Pezizomycotina</taxon>
        <taxon>Dothideomycetes</taxon>
        <taxon>Pleosporomycetidae</taxon>
        <taxon>Pleosporales</taxon>
        <taxon>Pleosporineae</taxon>
        <taxon>Pleosporaceae</taxon>
        <taxon>Curvularia</taxon>
    </lineage>
</organism>
<dbReference type="PANTHER" id="PTHR42085">
    <property type="entry name" value="F-BOX DOMAIN-CONTAINING PROTEIN"/>
    <property type="match status" value="1"/>
</dbReference>
<keyword evidence="2" id="KW-1185">Reference proteome</keyword>
<name>A0A9P4TET3_CURKU</name>
<dbReference type="InterPro" id="IPR038883">
    <property type="entry name" value="AN11006-like"/>
</dbReference>
<dbReference type="Proteomes" id="UP000801428">
    <property type="component" value="Unassembled WGS sequence"/>
</dbReference>
<dbReference type="EMBL" id="SWKU01000012">
    <property type="protein sequence ID" value="KAF3001920.1"/>
    <property type="molecule type" value="Genomic_DNA"/>
</dbReference>
<dbReference type="AlphaFoldDB" id="A0A9P4TET3"/>
<accession>A0A9P4TET3</accession>
<sequence>MAEATDCNDSVAVHVHQGSSQHTAAQITPPSESTNFPFMDLPGEIRNLIYIYALGCRTWKVHMGAGMDHPRTENATENALALLLVNRKIYKEARFFPYIHSTFQGRHTGHLREWLRCLSTEHRDLVASIKFDRRGYLVKNAENGVLRPSPTFWMDIPSVVGGNLNGLERIQVELSLLGWGWLDDREVNDAKEEAVKEMRELVEEKHPGVVVDVYLQGASPKS</sequence>
<dbReference type="OrthoDB" id="5413827at2759"/>
<dbReference type="PANTHER" id="PTHR42085:SF2">
    <property type="entry name" value="F-BOX DOMAIN-CONTAINING PROTEIN"/>
    <property type="match status" value="1"/>
</dbReference>
<reference evidence="1" key="1">
    <citation type="submission" date="2019-04" db="EMBL/GenBank/DDBJ databases">
        <title>Sequencing of skin fungus with MAO and IRED activity.</title>
        <authorList>
            <person name="Marsaioli A.J."/>
            <person name="Bonatto J.M.C."/>
            <person name="Reis Junior O."/>
        </authorList>
    </citation>
    <scope>NUCLEOTIDE SEQUENCE</scope>
    <source>
        <strain evidence="1">30M1</strain>
    </source>
</reference>
<comment type="caution">
    <text evidence="1">The sequence shown here is derived from an EMBL/GenBank/DDBJ whole genome shotgun (WGS) entry which is preliminary data.</text>
</comment>
<evidence type="ECO:0000313" key="2">
    <source>
        <dbReference type="Proteomes" id="UP000801428"/>
    </source>
</evidence>
<evidence type="ECO:0000313" key="1">
    <source>
        <dbReference type="EMBL" id="KAF3001920.1"/>
    </source>
</evidence>
<proteinExistence type="predicted"/>
<protein>
    <submittedName>
        <fullName evidence="1">Uncharacterized protein</fullName>
    </submittedName>
</protein>
<gene>
    <name evidence="1" type="ORF">E8E13_006581</name>
</gene>